<protein>
    <submittedName>
        <fullName evidence="2">Tetratricopeptide TPR_2 repeat protein</fullName>
    </submittedName>
</protein>
<dbReference type="PANTHER" id="PTHR12558">
    <property type="entry name" value="CELL DIVISION CYCLE 16,23,27"/>
    <property type="match status" value="1"/>
</dbReference>
<keyword evidence="3" id="KW-1185">Reference proteome</keyword>
<dbReference type="Pfam" id="PF07721">
    <property type="entry name" value="TPR_4"/>
    <property type="match status" value="1"/>
</dbReference>
<evidence type="ECO:0000313" key="2">
    <source>
        <dbReference type="EMBL" id="ACU88843.1"/>
    </source>
</evidence>
<dbReference type="OrthoDB" id="9794802at2"/>
<dbReference type="PROSITE" id="PS51257">
    <property type="entry name" value="PROKAR_LIPOPROTEIN"/>
    <property type="match status" value="1"/>
</dbReference>
<dbReference type="RefSeq" id="WP_015772943.1">
    <property type="nucleotide sequence ID" value="NC_013173.1"/>
</dbReference>
<dbReference type="PROSITE" id="PS50005">
    <property type="entry name" value="TPR"/>
    <property type="match status" value="2"/>
</dbReference>
<dbReference type="HOGENOM" id="CLU_115766_1_0_7"/>
<organism evidence="2 3">
    <name type="scientific">Desulfomicrobium baculatum (strain DSM 4028 / VKM B-1378 / X)</name>
    <name type="common">Desulfovibrio baculatus</name>
    <dbReference type="NCBI Taxonomy" id="525897"/>
    <lineage>
        <taxon>Bacteria</taxon>
        <taxon>Pseudomonadati</taxon>
        <taxon>Thermodesulfobacteriota</taxon>
        <taxon>Desulfovibrionia</taxon>
        <taxon>Desulfovibrionales</taxon>
        <taxon>Desulfomicrobiaceae</taxon>
        <taxon>Desulfomicrobium</taxon>
    </lineage>
</organism>
<proteinExistence type="predicted"/>
<feature type="repeat" description="TPR" evidence="1">
    <location>
        <begin position="100"/>
        <end position="133"/>
    </location>
</feature>
<dbReference type="AlphaFoldDB" id="C7LN73"/>
<feature type="repeat" description="TPR" evidence="1">
    <location>
        <begin position="66"/>
        <end position="99"/>
    </location>
</feature>
<dbReference type="InterPro" id="IPR011717">
    <property type="entry name" value="TPR-4"/>
</dbReference>
<reference evidence="2 3" key="1">
    <citation type="journal article" date="2009" name="Stand. Genomic Sci.">
        <title>Complete genome sequence of Desulfomicrobium baculatum type strain (X).</title>
        <authorList>
            <person name="Copeland A."/>
            <person name="Spring S."/>
            <person name="Goker M."/>
            <person name="Schneider S."/>
            <person name="Lapidus A."/>
            <person name="Del Rio T.G."/>
            <person name="Tice H."/>
            <person name="Cheng J.F."/>
            <person name="Chen F."/>
            <person name="Nolan M."/>
            <person name="Bruce D."/>
            <person name="Goodwin L."/>
            <person name="Pitluck S."/>
            <person name="Ivanova N."/>
            <person name="Mavrommatis K."/>
            <person name="Ovchinnikova G."/>
            <person name="Pati A."/>
            <person name="Chen A."/>
            <person name="Palaniappan K."/>
            <person name="Land M."/>
            <person name="Hauser L."/>
            <person name="Chang Y.J."/>
            <person name="Jeffries C.C."/>
            <person name="Meincke L."/>
            <person name="Sims D."/>
            <person name="Brettin T."/>
            <person name="Detter J.C."/>
            <person name="Han C."/>
            <person name="Chain P."/>
            <person name="Bristow J."/>
            <person name="Eisen J.A."/>
            <person name="Markowitz V."/>
            <person name="Hugenholtz P."/>
            <person name="Kyrpides N.C."/>
            <person name="Klenk H.P."/>
            <person name="Lucas S."/>
        </authorList>
    </citation>
    <scope>NUCLEOTIDE SEQUENCE [LARGE SCALE GENOMIC DNA]</scope>
    <source>
        <strain evidence="3">DSM 4028 / VKM B-1378 / X</strain>
    </source>
</reference>
<dbReference type="InterPro" id="IPR019734">
    <property type="entry name" value="TPR_rpt"/>
</dbReference>
<dbReference type="Gene3D" id="1.25.40.10">
    <property type="entry name" value="Tetratricopeptide repeat domain"/>
    <property type="match status" value="1"/>
</dbReference>
<gene>
    <name evidence="2" type="ordered locus">Dbac_0720</name>
</gene>
<dbReference type="SUPFAM" id="SSF48452">
    <property type="entry name" value="TPR-like"/>
    <property type="match status" value="1"/>
</dbReference>
<evidence type="ECO:0000256" key="1">
    <source>
        <dbReference type="PROSITE-ProRule" id="PRU00339"/>
    </source>
</evidence>
<dbReference type="GO" id="GO:0042802">
    <property type="term" value="F:identical protein binding"/>
    <property type="evidence" value="ECO:0007669"/>
    <property type="project" value="InterPro"/>
</dbReference>
<keyword evidence="1" id="KW-0802">TPR repeat</keyword>
<dbReference type="STRING" id="525897.Dbac_0720"/>
<dbReference type="PANTHER" id="PTHR12558:SF33">
    <property type="entry name" value="BLL7664 PROTEIN"/>
    <property type="match status" value="1"/>
</dbReference>
<dbReference type="Pfam" id="PF13432">
    <property type="entry name" value="TPR_16"/>
    <property type="match status" value="1"/>
</dbReference>
<dbReference type="Proteomes" id="UP000002216">
    <property type="component" value="Chromosome"/>
</dbReference>
<accession>C7LN73</accession>
<evidence type="ECO:0000313" key="3">
    <source>
        <dbReference type="Proteomes" id="UP000002216"/>
    </source>
</evidence>
<dbReference type="KEGG" id="dba:Dbac_0720"/>
<name>C7LN73_DESBD</name>
<dbReference type="InterPro" id="IPR011990">
    <property type="entry name" value="TPR-like_helical_dom_sf"/>
</dbReference>
<dbReference type="eggNOG" id="COG0457">
    <property type="taxonomic scope" value="Bacteria"/>
</dbReference>
<dbReference type="EMBL" id="CP001629">
    <property type="protein sequence ID" value="ACU88843.1"/>
    <property type="molecule type" value="Genomic_DNA"/>
</dbReference>
<sequence>MRRAFFLVFFLVLALAGCATPRIVVLSDPLDAREHNDLGASYETSGELDLALKAYETAAAKDRSWDQPLINLGNVHSAQADWTQAAASYRQALKRNPENSEAMNNLAYALVNLDEPREALEWSSKAVQAEPGNPLFRATLAQALAGTGEREKALALLDETLQTLPSDDPLREKIAALRDQIENSAP</sequence>
<dbReference type="SMART" id="SM00028">
    <property type="entry name" value="TPR"/>
    <property type="match status" value="4"/>
</dbReference>